<protein>
    <recommendedName>
        <fullName evidence="4">SH3 domain-containing protein</fullName>
    </recommendedName>
</protein>
<evidence type="ECO:0000256" key="3">
    <source>
        <dbReference type="SAM" id="MobiDB-lite"/>
    </source>
</evidence>
<dbReference type="InterPro" id="IPR036028">
    <property type="entry name" value="SH3-like_dom_sf"/>
</dbReference>
<feature type="compositionally biased region" description="Pro residues" evidence="3">
    <location>
        <begin position="1096"/>
        <end position="1108"/>
    </location>
</feature>
<evidence type="ECO:0000256" key="2">
    <source>
        <dbReference type="PROSITE-ProRule" id="PRU00192"/>
    </source>
</evidence>
<evidence type="ECO:0000259" key="4">
    <source>
        <dbReference type="PROSITE" id="PS50002"/>
    </source>
</evidence>
<gene>
    <name evidence="5" type="ORF">C6P46_000675</name>
</gene>
<feature type="compositionally biased region" description="Acidic residues" evidence="3">
    <location>
        <begin position="581"/>
        <end position="590"/>
    </location>
</feature>
<feature type="compositionally biased region" description="Polar residues" evidence="3">
    <location>
        <begin position="110"/>
        <end position="128"/>
    </location>
</feature>
<comment type="caution">
    <text evidence="5">The sequence shown here is derived from an EMBL/GenBank/DDBJ whole genome shotgun (WGS) entry which is preliminary data.</text>
</comment>
<feature type="compositionally biased region" description="Pro residues" evidence="3">
    <location>
        <begin position="559"/>
        <end position="573"/>
    </location>
</feature>
<feature type="compositionally biased region" description="Pro residues" evidence="3">
    <location>
        <begin position="989"/>
        <end position="1011"/>
    </location>
</feature>
<feature type="compositionally biased region" description="Gly residues" evidence="3">
    <location>
        <begin position="825"/>
        <end position="840"/>
    </location>
</feature>
<feature type="compositionally biased region" description="Low complexity" evidence="3">
    <location>
        <begin position="476"/>
        <end position="511"/>
    </location>
</feature>
<dbReference type="Proteomes" id="UP000777482">
    <property type="component" value="Unassembled WGS sequence"/>
</dbReference>
<feature type="compositionally biased region" description="Low complexity" evidence="3">
    <location>
        <begin position="853"/>
        <end position="862"/>
    </location>
</feature>
<feature type="compositionally biased region" description="Low complexity" evidence="3">
    <location>
        <begin position="82"/>
        <end position="109"/>
    </location>
</feature>
<feature type="compositionally biased region" description="Low complexity" evidence="3">
    <location>
        <begin position="410"/>
        <end position="441"/>
    </location>
</feature>
<feature type="compositionally biased region" description="Polar residues" evidence="3">
    <location>
        <begin position="260"/>
        <end position="272"/>
    </location>
</feature>
<feature type="domain" description="SH3" evidence="4">
    <location>
        <begin position="5"/>
        <end position="75"/>
    </location>
</feature>
<evidence type="ECO:0000313" key="6">
    <source>
        <dbReference type="Proteomes" id="UP000777482"/>
    </source>
</evidence>
<feature type="compositionally biased region" description="Low complexity" evidence="3">
    <location>
        <begin position="231"/>
        <end position="240"/>
    </location>
</feature>
<dbReference type="Gene3D" id="2.30.30.40">
    <property type="entry name" value="SH3 Domains"/>
    <property type="match status" value="1"/>
</dbReference>
<feature type="compositionally biased region" description="Low complexity" evidence="3">
    <location>
        <begin position="624"/>
        <end position="633"/>
    </location>
</feature>
<feature type="region of interest" description="Disordered" evidence="3">
    <location>
        <begin position="767"/>
        <end position="1139"/>
    </location>
</feature>
<feature type="compositionally biased region" description="Low complexity" evidence="3">
    <location>
        <begin position="782"/>
        <end position="796"/>
    </location>
</feature>
<dbReference type="OrthoDB" id="2536421at2759"/>
<feature type="region of interest" description="Disordered" evidence="3">
    <location>
        <begin position="68"/>
        <end position="727"/>
    </location>
</feature>
<dbReference type="Pfam" id="PF07653">
    <property type="entry name" value="SH3_2"/>
    <property type="match status" value="1"/>
</dbReference>
<feature type="compositionally biased region" description="Low complexity" evidence="3">
    <location>
        <begin position="197"/>
        <end position="217"/>
    </location>
</feature>
<accession>A0A9P6VWK9</accession>
<feature type="compositionally biased region" description="Acidic residues" evidence="3">
    <location>
        <begin position="971"/>
        <end position="988"/>
    </location>
</feature>
<sequence length="1528" mass="160253">MGGPSYPYRGRAIMKYKPPPQPGHSAEQTAQQFAFAKGDTITVTGQADDEGDWLEGEKDGVQGVFPAGFVEPLEEEENVKSPAGTVAQPVAAAASAQPATQEAPSAPSTVEATPSDPTNVVEAQQDSAPVSPPKQDTTLREPESAVEKPTLADVTPKSAEPAHESAAAAPTSPIKATAAGESDSATTKAHPPPPAKKPNALASRIAAFNAAASAQAAEPPVPRPKPKQWRPPTVAAAVPAPVQPKSATSPKSPTLDLPASHSTEARSPTAHISSDAGEEHTAGAERREFSAEDAQESISRGGGSLRDRIKALQGGGAGGLGARVDPSAKPWKKHASTDESVPAESSAPTTATDADPIESIEPINLQHPEENLRDAVVLDSPPAIEHRTAEEPQSDIPGFEPAEEDDDDAPSAPSITVASTDDTSEPTQTSTTTSATESATESTDKSADATGGQRVGLPMPALPKRAAGPRARKAKSPAAAIPAPANPMENVATSSDSPAAATSAAEGNSAGAEKETTLPQDDVLVSMGGANKLLASDDDGEETERSKVPVDDDDFETPAAPPAAPTSRPPVPPTQRSFDEPQLEEGEEEINVAQYSPRDDDVPQRTIAEEAVDALPSTDEPAAEEAAPLSPTTGRPPLPPPFVRQVTEQKDEAGVAAEEADDDEAPKVPPARQPPIPTHQPPPGQESITTAAEDAYLNKMPDILTPPEEAADESTAAPELNAPTTETIAQTRHEAGHHPAEMAQPTFGKMEGTATPAVERSPPLLAQRNVAGIPAQLAQPPSSNEGSEQAGGAAEAANDDDDEEEEEDPEIARRRALAARMAKLGGRGPLMGGPMLGFGGLPPKKPAKKKSTAESADAAAQAPVPRVESQVIDPESSSGHSTPDHPPRRVGGPPIGGFALPGIATARPPQEHDDTPQQQEVECPAEPPKLDKNDKIALSGDELASRSAAATDKAFVIADEKREAEAHSEDAPAEAEGTQEEEAAEEADTPPPRPATRPPTLPPTRSVPPPVDQDVEDTEEAAESQPSYIGEQDQHSAEPESYAQADDEPEEQEDDAEDDDMPPPPPPPRPAGGHQASMPLPEPEVPTSPPLRAIPATPPTHPAPPPPEIAALERSATLSSQRSASTSGGAASLGGAVSPRQSVDVQFSPSRMQGGAALPGAFLAKDLDLDTALPWWRTPGGVPRSLQGRFDIFVDASEKSNSERGTIEKEIEVIYSDYSKTLITVSYAADDPAEVSTAISQVHFPPAMKPNLDALLQWSASLGAQMFAAAHTKMSDKSARGLSDYDLLRFCYGRATDPLLPVGTTFGVKVYEATVEHGQKHPMVGEDDEPRAGDVVSIYAKFKHNLSTKTVGSEAHGPHLGIVAAWEPKKGKLKVIEVEGKNGSVDENSYRVDEMRAGSLIVYRVAPRDFIARVGAMRGDFQSRVSEARERSRERVTIGKFASASHGNRNAVIEDILVIPPTAPGHCQAERNRFARIAESERTVPAQEQARSTYCAWHTTSPKSAFTPPSSSSPYANHVERILGRVQG</sequence>
<reference evidence="5 6" key="1">
    <citation type="submission" date="2020-11" db="EMBL/GenBank/DDBJ databases">
        <title>Kefir isolates.</title>
        <authorList>
            <person name="Marcisauskas S."/>
            <person name="Kim Y."/>
            <person name="Blasche S."/>
        </authorList>
    </citation>
    <scope>NUCLEOTIDE SEQUENCE [LARGE SCALE GENOMIC DNA]</scope>
    <source>
        <strain evidence="5 6">KR</strain>
    </source>
</reference>
<feature type="compositionally biased region" description="Acidic residues" evidence="3">
    <location>
        <begin position="1045"/>
        <end position="1061"/>
    </location>
</feature>
<feature type="region of interest" description="Disordered" evidence="3">
    <location>
        <begin position="1"/>
        <end position="27"/>
    </location>
</feature>
<feature type="compositionally biased region" description="Pro residues" evidence="3">
    <location>
        <begin position="1080"/>
        <end position="1089"/>
    </location>
</feature>
<organism evidence="5 6">
    <name type="scientific">Rhodotorula mucilaginosa</name>
    <name type="common">Yeast</name>
    <name type="synonym">Rhodotorula rubra</name>
    <dbReference type="NCBI Taxonomy" id="5537"/>
    <lineage>
        <taxon>Eukaryota</taxon>
        <taxon>Fungi</taxon>
        <taxon>Dikarya</taxon>
        <taxon>Basidiomycota</taxon>
        <taxon>Pucciniomycotina</taxon>
        <taxon>Microbotryomycetes</taxon>
        <taxon>Sporidiobolales</taxon>
        <taxon>Sporidiobolaceae</taxon>
        <taxon>Rhodotorula</taxon>
    </lineage>
</organism>
<feature type="compositionally biased region" description="Acidic residues" evidence="3">
    <location>
        <begin position="1013"/>
        <end position="1022"/>
    </location>
</feature>
<dbReference type="InterPro" id="IPR057402">
    <property type="entry name" value="AIM3_BBC1_C"/>
</dbReference>
<feature type="compositionally biased region" description="Acidic residues" evidence="3">
    <location>
        <begin position="797"/>
        <end position="809"/>
    </location>
</feature>
<evidence type="ECO:0000313" key="5">
    <source>
        <dbReference type="EMBL" id="KAG0655823.1"/>
    </source>
</evidence>
<feature type="compositionally biased region" description="Basic and acidic residues" evidence="3">
    <location>
        <begin position="277"/>
        <end position="290"/>
    </location>
</feature>
<feature type="compositionally biased region" description="Low complexity" evidence="3">
    <location>
        <begin position="1114"/>
        <end position="1136"/>
    </location>
</feature>
<dbReference type="Pfam" id="PF25459">
    <property type="entry name" value="AIM3_BBC1_C"/>
    <property type="match status" value="1"/>
</dbReference>
<feature type="compositionally biased region" description="Basic and acidic residues" evidence="3">
    <location>
        <begin position="137"/>
        <end position="146"/>
    </location>
</feature>
<feature type="compositionally biased region" description="Basic and acidic residues" evidence="3">
    <location>
        <begin position="958"/>
        <end position="970"/>
    </location>
</feature>
<dbReference type="InterPro" id="IPR001452">
    <property type="entry name" value="SH3_domain"/>
</dbReference>
<proteinExistence type="predicted"/>
<dbReference type="SUPFAM" id="SSF50044">
    <property type="entry name" value="SH3-domain"/>
    <property type="match status" value="1"/>
</dbReference>
<keyword evidence="1 2" id="KW-0728">SH3 domain</keyword>
<evidence type="ECO:0000256" key="1">
    <source>
        <dbReference type="ARBA" id="ARBA00022443"/>
    </source>
</evidence>
<dbReference type="EMBL" id="PUHQ01000110">
    <property type="protein sequence ID" value="KAG0655823.1"/>
    <property type="molecule type" value="Genomic_DNA"/>
</dbReference>
<name>A0A9P6VWK9_RHOMI</name>
<dbReference type="PROSITE" id="PS50002">
    <property type="entry name" value="SH3"/>
    <property type="match status" value="1"/>
</dbReference>
<dbReference type="SMART" id="SM00326">
    <property type="entry name" value="SH3"/>
    <property type="match status" value="1"/>
</dbReference>
<keyword evidence="6" id="KW-1185">Reference proteome</keyword>
<feature type="compositionally biased region" description="Pro residues" evidence="3">
    <location>
        <begin position="667"/>
        <end position="684"/>
    </location>
</feature>